<reference evidence="1" key="2">
    <citation type="journal article" date="2024" name="Plant">
        <title>Genomic evolution and insights into agronomic trait innovations of Sesamum species.</title>
        <authorList>
            <person name="Miao H."/>
            <person name="Wang L."/>
            <person name="Qu L."/>
            <person name="Liu H."/>
            <person name="Sun Y."/>
            <person name="Le M."/>
            <person name="Wang Q."/>
            <person name="Wei S."/>
            <person name="Zheng Y."/>
            <person name="Lin W."/>
            <person name="Duan Y."/>
            <person name="Cao H."/>
            <person name="Xiong S."/>
            <person name="Wang X."/>
            <person name="Wei L."/>
            <person name="Li C."/>
            <person name="Ma Q."/>
            <person name="Ju M."/>
            <person name="Zhao R."/>
            <person name="Li G."/>
            <person name="Mu C."/>
            <person name="Tian Q."/>
            <person name="Mei H."/>
            <person name="Zhang T."/>
            <person name="Gao T."/>
            <person name="Zhang H."/>
        </authorList>
    </citation>
    <scope>NUCLEOTIDE SEQUENCE</scope>
    <source>
        <strain evidence="1">3651</strain>
    </source>
</reference>
<organism evidence="1 2">
    <name type="scientific">Sesamum alatum</name>
    <dbReference type="NCBI Taxonomy" id="300844"/>
    <lineage>
        <taxon>Eukaryota</taxon>
        <taxon>Viridiplantae</taxon>
        <taxon>Streptophyta</taxon>
        <taxon>Embryophyta</taxon>
        <taxon>Tracheophyta</taxon>
        <taxon>Spermatophyta</taxon>
        <taxon>Magnoliopsida</taxon>
        <taxon>eudicotyledons</taxon>
        <taxon>Gunneridae</taxon>
        <taxon>Pentapetalae</taxon>
        <taxon>asterids</taxon>
        <taxon>lamiids</taxon>
        <taxon>Lamiales</taxon>
        <taxon>Pedaliaceae</taxon>
        <taxon>Sesamum</taxon>
    </lineage>
</organism>
<proteinExistence type="predicted"/>
<dbReference type="EMBL" id="JACGWO010000010">
    <property type="protein sequence ID" value="KAK4416917.1"/>
    <property type="molecule type" value="Genomic_DNA"/>
</dbReference>
<gene>
    <name evidence="1" type="ORF">Salat_2517200</name>
</gene>
<reference evidence="1" key="1">
    <citation type="submission" date="2020-06" db="EMBL/GenBank/DDBJ databases">
        <authorList>
            <person name="Li T."/>
            <person name="Hu X."/>
            <person name="Zhang T."/>
            <person name="Song X."/>
            <person name="Zhang H."/>
            <person name="Dai N."/>
            <person name="Sheng W."/>
            <person name="Hou X."/>
            <person name="Wei L."/>
        </authorList>
    </citation>
    <scope>NUCLEOTIDE SEQUENCE</scope>
    <source>
        <strain evidence="1">3651</strain>
        <tissue evidence="1">Leaf</tissue>
    </source>
</reference>
<dbReference type="Proteomes" id="UP001293254">
    <property type="component" value="Unassembled WGS sequence"/>
</dbReference>
<protein>
    <submittedName>
        <fullName evidence="1">Uncharacterized protein</fullName>
    </submittedName>
</protein>
<evidence type="ECO:0000313" key="1">
    <source>
        <dbReference type="EMBL" id="KAK4416917.1"/>
    </source>
</evidence>
<sequence>MRSREVLKTAEERAAEETSTRQLLAAYKSKIGLKIDPKQKFEGGIDSNETADQPAAEEADVGTTIVRLDSNFAEVYDFATRVIDHGDHTSMEALKLFKEKWEARLNARTEMVVADR</sequence>
<evidence type="ECO:0000313" key="2">
    <source>
        <dbReference type="Proteomes" id="UP001293254"/>
    </source>
</evidence>
<accession>A0AAE1XRZ5</accession>
<comment type="caution">
    <text evidence="1">The sequence shown here is derived from an EMBL/GenBank/DDBJ whole genome shotgun (WGS) entry which is preliminary data.</text>
</comment>
<keyword evidence="2" id="KW-1185">Reference proteome</keyword>
<dbReference type="AlphaFoldDB" id="A0AAE1XRZ5"/>
<name>A0AAE1XRZ5_9LAMI</name>